<feature type="transmembrane region" description="Helical" evidence="2">
    <location>
        <begin position="108"/>
        <end position="136"/>
    </location>
</feature>
<reference evidence="3 4" key="1">
    <citation type="submission" date="2017-09" db="EMBL/GenBank/DDBJ databases">
        <authorList>
            <person name="Ehlers B."/>
            <person name="Leendertz F.H."/>
        </authorList>
    </citation>
    <scope>NUCLEOTIDE SEQUENCE [LARGE SCALE GENOMIC DNA]</scope>
    <source>
        <strain evidence="3 4">CGMCC 4.6857</strain>
    </source>
</reference>
<keyword evidence="2" id="KW-1133">Transmembrane helix</keyword>
<evidence type="ECO:0000256" key="2">
    <source>
        <dbReference type="SAM" id="Phobius"/>
    </source>
</evidence>
<feature type="transmembrane region" description="Helical" evidence="2">
    <location>
        <begin position="37"/>
        <end position="55"/>
    </location>
</feature>
<gene>
    <name evidence="3" type="ORF">SAMN05421748_107218</name>
</gene>
<dbReference type="Proteomes" id="UP000219612">
    <property type="component" value="Unassembled WGS sequence"/>
</dbReference>
<feature type="compositionally biased region" description="Low complexity" evidence="1">
    <location>
        <begin position="143"/>
        <end position="160"/>
    </location>
</feature>
<evidence type="ECO:0000256" key="1">
    <source>
        <dbReference type="SAM" id="MobiDB-lite"/>
    </source>
</evidence>
<protein>
    <submittedName>
        <fullName evidence="3">Uncharacterized protein</fullName>
    </submittedName>
</protein>
<feature type="transmembrane region" description="Helical" evidence="2">
    <location>
        <begin position="67"/>
        <end position="88"/>
    </location>
</feature>
<feature type="compositionally biased region" description="Basic and acidic residues" evidence="1">
    <location>
        <begin position="162"/>
        <end position="172"/>
    </location>
</feature>
<dbReference type="EMBL" id="OBDY01000007">
    <property type="protein sequence ID" value="SNY45372.1"/>
    <property type="molecule type" value="Genomic_DNA"/>
</dbReference>
<organism evidence="3 4">
    <name type="scientific">Paractinoplanes atraurantiacus</name>
    <dbReference type="NCBI Taxonomy" id="1036182"/>
    <lineage>
        <taxon>Bacteria</taxon>
        <taxon>Bacillati</taxon>
        <taxon>Actinomycetota</taxon>
        <taxon>Actinomycetes</taxon>
        <taxon>Micromonosporales</taxon>
        <taxon>Micromonosporaceae</taxon>
        <taxon>Paractinoplanes</taxon>
    </lineage>
</organism>
<accession>A0A285IBM8</accession>
<keyword evidence="2" id="KW-0472">Membrane</keyword>
<evidence type="ECO:0000313" key="3">
    <source>
        <dbReference type="EMBL" id="SNY45372.1"/>
    </source>
</evidence>
<name>A0A285IBM8_9ACTN</name>
<feature type="transmembrane region" description="Helical" evidence="2">
    <location>
        <begin position="326"/>
        <end position="345"/>
    </location>
</feature>
<sequence>MANRPTAAHRHTLAAVTAVTLALLAFTADYVDGGAGQVMVSLTSSGFAWGLAALLTGHYGRNARHAAATATTTLVIATVCYYLLILLVSRRWSGGTLQDGTSADLYGLRSVAIMATFWLAGSLVAGPLLGLLGYAIRAAPQDAARQQAAPQDAPQDAARQNDPPRNDLRQTGDSRNVAHGLAHDAAGPGNPRLRAHDAARTDNRRPRQGKAPRHHDDVVAAAAPDNRAGGRATAAHGDRAERPAAVAPEQRAKRLAAVAVGVACGLLSGEGWSAMAAAPPWELLSAGDGAAILHGFVIANAVRVGLPVAVLVWLASTRRLWRHWPLMLIAAVSSAAGTALLWRLLHVVYAYL</sequence>
<feature type="transmembrane region" description="Helical" evidence="2">
    <location>
        <begin position="255"/>
        <end position="278"/>
    </location>
</feature>
<evidence type="ECO:0000313" key="4">
    <source>
        <dbReference type="Proteomes" id="UP000219612"/>
    </source>
</evidence>
<dbReference type="RefSeq" id="WP_097321393.1">
    <property type="nucleotide sequence ID" value="NZ_OBDY01000007.1"/>
</dbReference>
<keyword evidence="4" id="KW-1185">Reference proteome</keyword>
<feature type="compositionally biased region" description="Basic and acidic residues" evidence="1">
    <location>
        <begin position="194"/>
        <end position="205"/>
    </location>
</feature>
<feature type="compositionally biased region" description="Low complexity" evidence="1">
    <location>
        <begin position="219"/>
        <end position="232"/>
    </location>
</feature>
<proteinExistence type="predicted"/>
<feature type="transmembrane region" description="Helical" evidence="2">
    <location>
        <begin position="290"/>
        <end position="314"/>
    </location>
</feature>
<dbReference type="OrthoDB" id="3366077at2"/>
<keyword evidence="2" id="KW-0812">Transmembrane</keyword>
<dbReference type="AlphaFoldDB" id="A0A285IBM8"/>
<feature type="region of interest" description="Disordered" evidence="1">
    <location>
        <begin position="143"/>
        <end position="247"/>
    </location>
</feature>